<sequence>MLKTQNPTEVLFRVADETGGILLPGSGFGVLHPSGRASLANLQEYQYAAIGKSLRKLAEEYYEDFKKSGGK</sequence>
<comment type="caution">
    <text evidence="1">The sequence shown here is derived from an EMBL/GenBank/DDBJ whole genome shotgun (WGS) entry which is preliminary data.</text>
</comment>
<name>A0A087LZE5_9HYPH</name>
<dbReference type="Proteomes" id="UP000028981">
    <property type="component" value="Unassembled WGS sequence"/>
</dbReference>
<reference evidence="1 2" key="1">
    <citation type="submission" date="2014-08" db="EMBL/GenBank/DDBJ databases">
        <authorList>
            <person name="Hassan Y.I."/>
            <person name="Lepp D."/>
            <person name="Zhou T."/>
        </authorList>
    </citation>
    <scope>NUCLEOTIDE SEQUENCE [LARGE SCALE GENOMIC DNA]</scope>
    <source>
        <strain evidence="1 2">IFO13584</strain>
    </source>
</reference>
<gene>
    <name evidence="1" type="ORF">JP75_18050</name>
</gene>
<evidence type="ECO:0000313" key="2">
    <source>
        <dbReference type="Proteomes" id="UP000028981"/>
    </source>
</evidence>
<dbReference type="STRING" id="46914.JP75_18050"/>
<protein>
    <recommendedName>
        <fullName evidence="3">Aminotransferase class I/classII domain-containing protein</fullName>
    </recommendedName>
</protein>
<dbReference type="EMBL" id="JQGC01000017">
    <property type="protein sequence ID" value="KFL29998.1"/>
    <property type="molecule type" value="Genomic_DNA"/>
</dbReference>
<evidence type="ECO:0008006" key="3">
    <source>
        <dbReference type="Google" id="ProtNLM"/>
    </source>
</evidence>
<dbReference type="AlphaFoldDB" id="A0A087LZE5"/>
<accession>A0A087LZE5</accession>
<organism evidence="1 2">
    <name type="scientific">Devosia riboflavina</name>
    <dbReference type="NCBI Taxonomy" id="46914"/>
    <lineage>
        <taxon>Bacteria</taxon>
        <taxon>Pseudomonadati</taxon>
        <taxon>Pseudomonadota</taxon>
        <taxon>Alphaproteobacteria</taxon>
        <taxon>Hyphomicrobiales</taxon>
        <taxon>Devosiaceae</taxon>
        <taxon>Devosia</taxon>
    </lineage>
</organism>
<evidence type="ECO:0000313" key="1">
    <source>
        <dbReference type="EMBL" id="KFL29998.1"/>
    </source>
</evidence>
<dbReference type="Gene3D" id="3.90.1150.10">
    <property type="entry name" value="Aspartate Aminotransferase, domain 1"/>
    <property type="match status" value="1"/>
</dbReference>
<proteinExistence type="predicted"/>
<keyword evidence="2" id="KW-1185">Reference proteome</keyword>
<dbReference type="InterPro" id="IPR015422">
    <property type="entry name" value="PyrdxlP-dep_Trfase_small"/>
</dbReference>